<protein>
    <submittedName>
        <fullName evidence="2">Uncharacterized protein</fullName>
    </submittedName>
</protein>
<dbReference type="EMBL" id="HBGA01003849">
    <property type="protein sequence ID" value="CAD8990234.1"/>
    <property type="molecule type" value="Transcribed_RNA"/>
</dbReference>
<gene>
    <name evidence="2" type="ORF">EGYM00392_LOCUS1276</name>
</gene>
<evidence type="ECO:0000313" key="2">
    <source>
        <dbReference type="EMBL" id="CAD8990234.1"/>
    </source>
</evidence>
<feature type="transmembrane region" description="Helical" evidence="1">
    <location>
        <begin position="12"/>
        <end position="30"/>
    </location>
</feature>
<keyword evidence="1" id="KW-0812">Transmembrane</keyword>
<proteinExistence type="predicted"/>
<accession>A0A7S1N133</accession>
<evidence type="ECO:0000256" key="1">
    <source>
        <dbReference type="SAM" id="Phobius"/>
    </source>
</evidence>
<reference evidence="2" key="1">
    <citation type="submission" date="2021-01" db="EMBL/GenBank/DDBJ databases">
        <authorList>
            <person name="Corre E."/>
            <person name="Pelletier E."/>
            <person name="Niang G."/>
            <person name="Scheremetjew M."/>
            <person name="Finn R."/>
            <person name="Kale V."/>
            <person name="Holt S."/>
            <person name="Cochrane G."/>
            <person name="Meng A."/>
            <person name="Brown T."/>
            <person name="Cohen L."/>
        </authorList>
    </citation>
    <scope>NUCLEOTIDE SEQUENCE</scope>
    <source>
        <strain evidence="2">NIES-381</strain>
    </source>
</reference>
<feature type="transmembrane region" description="Helical" evidence="1">
    <location>
        <begin position="36"/>
        <end position="56"/>
    </location>
</feature>
<keyword evidence="1" id="KW-1133">Transmembrane helix</keyword>
<name>A0A7S1N133_9EUGL</name>
<sequence>MNSFFISSFGCVELVHSCIILVPIVPILFWDDLKCQLLTSIFFNFDLEVYIILGLLQKPVPMNHSHMECHPGATAKDIPECRHGQPYLTLKPQVQKDLHGYPSLKS</sequence>
<keyword evidence="1" id="KW-0472">Membrane</keyword>
<dbReference type="AlphaFoldDB" id="A0A7S1N133"/>
<organism evidence="2">
    <name type="scientific">Eutreptiella gymnastica</name>
    <dbReference type="NCBI Taxonomy" id="73025"/>
    <lineage>
        <taxon>Eukaryota</taxon>
        <taxon>Discoba</taxon>
        <taxon>Euglenozoa</taxon>
        <taxon>Euglenida</taxon>
        <taxon>Spirocuta</taxon>
        <taxon>Euglenophyceae</taxon>
        <taxon>Eutreptiales</taxon>
        <taxon>Eutreptiaceae</taxon>
        <taxon>Eutreptiella</taxon>
    </lineage>
</organism>